<feature type="non-terminal residue" evidence="9">
    <location>
        <position position="249"/>
    </location>
</feature>
<evidence type="ECO:0000259" key="8">
    <source>
        <dbReference type="Pfam" id="PF02897"/>
    </source>
</evidence>
<dbReference type="EC" id="3.4.21.26" evidence="3"/>
<sequence length="249" mass="28138">KNWRLVKFEYDKPQPENWIDVIPESEHPLNSVSIVNGKLLVKYSIDVSSRLYVYNLEGKVETEVELPTMGTAYGFGGKKEDQEVFYTFTSFAYPTTVFRYDIINNISTLYRKSEIDIDFSKYVTKQIFYKSKDETSIPMFITHKKGLVYNGTAPTLLYAYGGFNISINPHFSISRMLLIESGGIYATANIRGGGEYGEIWHEAGMLKNKQNVFDDFISAADYLISENYTSRQKLAIQGGSNGGLLIGAV</sequence>
<evidence type="ECO:0000256" key="1">
    <source>
        <dbReference type="ARBA" id="ARBA00001070"/>
    </source>
</evidence>
<keyword evidence="4" id="KW-0645">Protease</keyword>
<dbReference type="InterPro" id="IPR023302">
    <property type="entry name" value="Pept_S9A_N"/>
</dbReference>
<organism evidence="9">
    <name type="scientific">marine metagenome</name>
    <dbReference type="NCBI Taxonomy" id="408172"/>
    <lineage>
        <taxon>unclassified sequences</taxon>
        <taxon>metagenomes</taxon>
        <taxon>ecological metagenomes</taxon>
    </lineage>
</organism>
<dbReference type="GO" id="GO:0004252">
    <property type="term" value="F:serine-type endopeptidase activity"/>
    <property type="evidence" value="ECO:0007669"/>
    <property type="project" value="UniProtKB-EC"/>
</dbReference>
<evidence type="ECO:0000256" key="5">
    <source>
        <dbReference type="ARBA" id="ARBA00022801"/>
    </source>
</evidence>
<dbReference type="SUPFAM" id="SSF50993">
    <property type="entry name" value="Peptidase/esterase 'gauge' domain"/>
    <property type="match status" value="1"/>
</dbReference>
<name>A0A383AWC5_9ZZZZ</name>
<feature type="non-terminal residue" evidence="9">
    <location>
        <position position="1"/>
    </location>
</feature>
<evidence type="ECO:0000256" key="3">
    <source>
        <dbReference type="ARBA" id="ARBA00011897"/>
    </source>
</evidence>
<dbReference type="InterPro" id="IPR001375">
    <property type="entry name" value="Peptidase_S9_cat"/>
</dbReference>
<dbReference type="PRINTS" id="PR00862">
    <property type="entry name" value="PROLIGOPTASE"/>
</dbReference>
<dbReference type="InterPro" id="IPR002471">
    <property type="entry name" value="Pept_S9_AS"/>
</dbReference>
<dbReference type="Pfam" id="PF02897">
    <property type="entry name" value="Peptidase_S9_N"/>
    <property type="match status" value="1"/>
</dbReference>
<evidence type="ECO:0000313" key="9">
    <source>
        <dbReference type="EMBL" id="SVE12266.1"/>
    </source>
</evidence>
<dbReference type="InterPro" id="IPR051167">
    <property type="entry name" value="Prolyl_oligopep/macrocyclase"/>
</dbReference>
<evidence type="ECO:0000256" key="6">
    <source>
        <dbReference type="ARBA" id="ARBA00022825"/>
    </source>
</evidence>
<feature type="domain" description="Peptidase S9A N-terminal" evidence="8">
    <location>
        <begin position="1"/>
        <end position="112"/>
    </location>
</feature>
<dbReference type="AlphaFoldDB" id="A0A383AWC5"/>
<keyword evidence="6" id="KW-0720">Serine protease</keyword>
<dbReference type="PANTHER" id="PTHR42881">
    <property type="entry name" value="PROLYL ENDOPEPTIDASE"/>
    <property type="match status" value="1"/>
</dbReference>
<keyword evidence="5" id="KW-0378">Hydrolase</keyword>
<dbReference type="GO" id="GO:0006508">
    <property type="term" value="P:proteolysis"/>
    <property type="evidence" value="ECO:0007669"/>
    <property type="project" value="UniProtKB-KW"/>
</dbReference>
<evidence type="ECO:0000256" key="2">
    <source>
        <dbReference type="ARBA" id="ARBA00005228"/>
    </source>
</evidence>
<evidence type="ECO:0000259" key="7">
    <source>
        <dbReference type="Pfam" id="PF00326"/>
    </source>
</evidence>
<dbReference type="GO" id="GO:0005829">
    <property type="term" value="C:cytosol"/>
    <property type="evidence" value="ECO:0007669"/>
    <property type="project" value="TreeGrafter"/>
</dbReference>
<dbReference type="SUPFAM" id="SSF53474">
    <property type="entry name" value="alpha/beta-Hydrolases"/>
    <property type="match status" value="1"/>
</dbReference>
<dbReference type="GO" id="GO:0070012">
    <property type="term" value="F:oligopeptidase activity"/>
    <property type="evidence" value="ECO:0007669"/>
    <property type="project" value="TreeGrafter"/>
</dbReference>
<dbReference type="EMBL" id="UINC01195619">
    <property type="protein sequence ID" value="SVE12266.1"/>
    <property type="molecule type" value="Genomic_DNA"/>
</dbReference>
<dbReference type="InterPro" id="IPR002470">
    <property type="entry name" value="Peptidase_S9A"/>
</dbReference>
<accession>A0A383AWC5</accession>
<comment type="catalytic activity">
    <reaction evidence="1">
        <text>Hydrolysis of Pro-|-Xaa &gt;&gt; Ala-|-Xaa in oligopeptides.</text>
        <dbReference type="EC" id="3.4.21.26"/>
    </reaction>
</comment>
<dbReference type="PANTHER" id="PTHR42881:SF2">
    <property type="entry name" value="PROLYL ENDOPEPTIDASE"/>
    <property type="match status" value="1"/>
</dbReference>
<dbReference type="Pfam" id="PF00326">
    <property type="entry name" value="Peptidase_S9"/>
    <property type="match status" value="1"/>
</dbReference>
<feature type="domain" description="Peptidase S9 prolyl oligopeptidase catalytic" evidence="7">
    <location>
        <begin position="169"/>
        <end position="249"/>
    </location>
</feature>
<proteinExistence type="inferred from homology"/>
<dbReference type="InterPro" id="IPR029058">
    <property type="entry name" value="AB_hydrolase_fold"/>
</dbReference>
<comment type="similarity">
    <text evidence="2">Belongs to the peptidase S9A family.</text>
</comment>
<reference evidence="9" key="1">
    <citation type="submission" date="2018-05" db="EMBL/GenBank/DDBJ databases">
        <authorList>
            <person name="Lanie J.A."/>
            <person name="Ng W.-L."/>
            <person name="Kazmierczak K.M."/>
            <person name="Andrzejewski T.M."/>
            <person name="Davidsen T.M."/>
            <person name="Wayne K.J."/>
            <person name="Tettelin H."/>
            <person name="Glass J.I."/>
            <person name="Rusch D."/>
            <person name="Podicherti R."/>
            <person name="Tsui H.-C.T."/>
            <person name="Winkler M.E."/>
        </authorList>
    </citation>
    <scope>NUCLEOTIDE SEQUENCE</scope>
</reference>
<dbReference type="Gene3D" id="3.40.50.1820">
    <property type="entry name" value="alpha/beta hydrolase"/>
    <property type="match status" value="1"/>
</dbReference>
<gene>
    <name evidence="9" type="ORF">METZ01_LOCUS465120</name>
</gene>
<protein>
    <recommendedName>
        <fullName evidence="3">prolyl oligopeptidase</fullName>
        <ecNumber evidence="3">3.4.21.26</ecNumber>
    </recommendedName>
</protein>
<evidence type="ECO:0000256" key="4">
    <source>
        <dbReference type="ARBA" id="ARBA00022670"/>
    </source>
</evidence>
<dbReference type="PROSITE" id="PS00708">
    <property type="entry name" value="PRO_ENDOPEP_SER"/>
    <property type="match status" value="1"/>
</dbReference>
<dbReference type="Gene3D" id="2.130.10.120">
    <property type="entry name" value="Prolyl oligopeptidase, N-terminal domain"/>
    <property type="match status" value="1"/>
</dbReference>